<dbReference type="InterPro" id="IPR006311">
    <property type="entry name" value="TAT_signal"/>
</dbReference>
<dbReference type="PROSITE" id="PS51318">
    <property type="entry name" value="TAT"/>
    <property type="match status" value="1"/>
</dbReference>
<protein>
    <submittedName>
        <fullName evidence="4">Sugar ABC transporter substrate-binding protein</fullName>
    </submittedName>
</protein>
<reference evidence="5" key="1">
    <citation type="journal article" date="2019" name="Int. J. Syst. Evol. Microbiol.">
        <title>The Global Catalogue of Microorganisms (GCM) 10K type strain sequencing project: providing services to taxonomists for standard genome sequencing and annotation.</title>
        <authorList>
            <consortium name="The Broad Institute Genomics Platform"/>
            <consortium name="The Broad Institute Genome Sequencing Center for Infectious Disease"/>
            <person name="Wu L."/>
            <person name="Ma J."/>
        </authorList>
    </citation>
    <scope>NUCLEOTIDE SEQUENCE [LARGE SCALE GENOMIC DNA]</scope>
    <source>
        <strain evidence="5">NBRC 101365</strain>
    </source>
</reference>
<feature type="domain" description="Periplasmic binding protein" evidence="3">
    <location>
        <begin position="47"/>
        <end position="304"/>
    </location>
</feature>
<comment type="caution">
    <text evidence="4">The sequence shown here is derived from an EMBL/GenBank/DDBJ whole genome shotgun (WGS) entry which is preliminary data.</text>
</comment>
<comment type="subcellular location">
    <subcellularLocation>
        <location evidence="1">Periplasm</location>
    </subcellularLocation>
</comment>
<evidence type="ECO:0000259" key="3">
    <source>
        <dbReference type="Pfam" id="PF13407"/>
    </source>
</evidence>
<keyword evidence="5" id="KW-1185">Reference proteome</keyword>
<name>A0ABQ6CGI1_9HYPH</name>
<gene>
    <name evidence="4" type="ORF">GCM10007874_24750</name>
</gene>
<proteinExistence type="inferred from homology"/>
<dbReference type="RefSeq" id="WP_284312395.1">
    <property type="nucleotide sequence ID" value="NZ_BSPC01000023.1"/>
</dbReference>
<dbReference type="SUPFAM" id="SSF53822">
    <property type="entry name" value="Periplasmic binding protein-like I"/>
    <property type="match status" value="1"/>
</dbReference>
<organism evidence="4 5">
    <name type="scientific">Labrys miyagiensis</name>
    <dbReference type="NCBI Taxonomy" id="346912"/>
    <lineage>
        <taxon>Bacteria</taxon>
        <taxon>Pseudomonadati</taxon>
        <taxon>Pseudomonadota</taxon>
        <taxon>Alphaproteobacteria</taxon>
        <taxon>Hyphomicrobiales</taxon>
        <taxon>Xanthobacteraceae</taxon>
        <taxon>Labrys</taxon>
    </lineage>
</organism>
<dbReference type="InterPro" id="IPR028082">
    <property type="entry name" value="Peripla_BP_I"/>
</dbReference>
<dbReference type="PANTHER" id="PTHR30036">
    <property type="entry name" value="D-XYLOSE-BINDING PERIPLASMIC PROTEIN"/>
    <property type="match status" value="1"/>
</dbReference>
<evidence type="ECO:0000313" key="5">
    <source>
        <dbReference type="Proteomes" id="UP001156882"/>
    </source>
</evidence>
<dbReference type="InterPro" id="IPR050555">
    <property type="entry name" value="Bact_Solute-Bind_Prot2"/>
</dbReference>
<dbReference type="Pfam" id="PF13407">
    <property type="entry name" value="Peripla_BP_4"/>
    <property type="match status" value="1"/>
</dbReference>
<dbReference type="EMBL" id="BSPC01000023">
    <property type="protein sequence ID" value="GLS19458.1"/>
    <property type="molecule type" value="Genomic_DNA"/>
</dbReference>
<dbReference type="InterPro" id="IPR025997">
    <property type="entry name" value="SBP_2_dom"/>
</dbReference>
<evidence type="ECO:0000256" key="2">
    <source>
        <dbReference type="ARBA" id="ARBA00007639"/>
    </source>
</evidence>
<dbReference type="Proteomes" id="UP001156882">
    <property type="component" value="Unassembled WGS sequence"/>
</dbReference>
<evidence type="ECO:0000313" key="4">
    <source>
        <dbReference type="EMBL" id="GLS19458.1"/>
    </source>
</evidence>
<dbReference type="Gene3D" id="3.40.50.2300">
    <property type="match status" value="2"/>
</dbReference>
<sequence length="345" mass="36415">MASSFDSIRAAKIDRRRFLIASSLGAGSLLLPGVLGAARASKEKPVIGVVVKIGGIPWFNAMEAGIKKRSAELGVDAFMVGPTSADPALQVRAIEDLIAKNVDVIGVVPNDAEVLEPVLERARKAGIKVVTHESPKQKQADWDFELASVQGFGEAYAKNLIDALGGKGGYAVFVGSLTVPLHNAWADAANAYIKKNAPDMKLIGDRYGVAEDVDASRSTALDLIRAHPDLKAFLAFGSQGPIGAARAVAERGKKGQILVLGPFSPGQGRKLVHDGVLTGGFMWNPEQAGEVFVTIGTMLTKGEEIKDGTKIEGLGVVHPDGHNLIVDQLVQLNDKTVDDLAKMGL</sequence>
<dbReference type="PANTHER" id="PTHR30036:SF7">
    <property type="entry name" value="ABC TRANSPORTER PERIPLASMIC-BINDING PROTEIN YPHF"/>
    <property type="match status" value="1"/>
</dbReference>
<evidence type="ECO:0000256" key="1">
    <source>
        <dbReference type="ARBA" id="ARBA00004418"/>
    </source>
</evidence>
<accession>A0ABQ6CGI1</accession>
<comment type="similarity">
    <text evidence="2">Belongs to the bacterial solute-binding protein 2 family.</text>
</comment>